<dbReference type="PANTHER" id="PTHR40448">
    <property type="entry name" value="TWO-COMPONENT SENSOR HISTIDINE KINASE"/>
    <property type="match status" value="1"/>
</dbReference>
<dbReference type="SUPFAM" id="SSF55874">
    <property type="entry name" value="ATPase domain of HSP90 chaperone/DNA topoisomerase II/histidine kinase"/>
    <property type="match status" value="1"/>
</dbReference>
<dbReference type="InterPro" id="IPR032834">
    <property type="entry name" value="NatK-like_C"/>
</dbReference>
<proteinExistence type="predicted"/>
<dbReference type="CDD" id="cd16935">
    <property type="entry name" value="HATPase_AgrC-ComD-like"/>
    <property type="match status" value="1"/>
</dbReference>
<dbReference type="InterPro" id="IPR036890">
    <property type="entry name" value="HATPase_C_sf"/>
</dbReference>
<name>A0A916Q8Z4_9FIRM</name>
<evidence type="ECO:0000313" key="2">
    <source>
        <dbReference type="EMBL" id="GFO84875.1"/>
    </source>
</evidence>
<dbReference type="AlphaFoldDB" id="A0A916Q8Z4"/>
<gene>
    <name evidence="2" type="ORF">ANBU17_12220</name>
</gene>
<feature type="domain" description="Sensor histidine kinase NatK-like C-terminal" evidence="1">
    <location>
        <begin position="97"/>
        <end position="200"/>
    </location>
</feature>
<comment type="caution">
    <text evidence="2">The sequence shown here is derived from an EMBL/GenBank/DDBJ whole genome shotgun (WGS) entry which is preliminary data.</text>
</comment>
<accession>A0A916Q8Z4</accession>
<sequence>MEKNFKELNLLYSANAQAYHDFNNHINILQHLLIKKDTSTALNYLNSINQPTKCLLSHTWTGNDIIDIILNNKLKIMDDNCIDYKINVEFPNNSNLQPNDICSILANLLDNAIEACNRNLKKSNKWINITIRIINAMLIFKIENGNEIEPKIQNMHFITSKKEKQFHGWGLKCVENVITKYQGNMTYAIKQNSFQIIILLNYDIKNS</sequence>
<evidence type="ECO:0000259" key="1">
    <source>
        <dbReference type="Pfam" id="PF14501"/>
    </source>
</evidence>
<protein>
    <recommendedName>
        <fullName evidence="1">Sensor histidine kinase NatK-like C-terminal domain-containing protein</fullName>
    </recommendedName>
</protein>
<dbReference type="GO" id="GO:0042802">
    <property type="term" value="F:identical protein binding"/>
    <property type="evidence" value="ECO:0007669"/>
    <property type="project" value="TreeGrafter"/>
</dbReference>
<dbReference type="Gene3D" id="3.30.565.10">
    <property type="entry name" value="Histidine kinase-like ATPase, C-terminal domain"/>
    <property type="match status" value="1"/>
</dbReference>
<keyword evidence="3" id="KW-1185">Reference proteome</keyword>
<organism evidence="2 3">
    <name type="scientific">Anaerostipes butyraticus</name>
    <dbReference type="NCBI Taxonomy" id="645466"/>
    <lineage>
        <taxon>Bacteria</taxon>
        <taxon>Bacillati</taxon>
        <taxon>Bacillota</taxon>
        <taxon>Clostridia</taxon>
        <taxon>Lachnospirales</taxon>
        <taxon>Lachnospiraceae</taxon>
        <taxon>Anaerostipes</taxon>
    </lineage>
</organism>
<dbReference type="Proteomes" id="UP000613208">
    <property type="component" value="Unassembled WGS sequence"/>
</dbReference>
<dbReference type="PANTHER" id="PTHR40448:SF1">
    <property type="entry name" value="TWO-COMPONENT SENSOR HISTIDINE KINASE"/>
    <property type="match status" value="1"/>
</dbReference>
<dbReference type="Pfam" id="PF14501">
    <property type="entry name" value="HATPase_c_5"/>
    <property type="match status" value="1"/>
</dbReference>
<evidence type="ECO:0000313" key="3">
    <source>
        <dbReference type="Proteomes" id="UP000613208"/>
    </source>
</evidence>
<reference evidence="2" key="1">
    <citation type="submission" date="2020-06" db="EMBL/GenBank/DDBJ databases">
        <title>Characterization of fructooligosaccharide metabolism and fructooligosaccharide-degrading enzymes in human commensal butyrate producers.</title>
        <authorList>
            <person name="Tanno H."/>
            <person name="Fujii T."/>
            <person name="Hirano K."/>
            <person name="Maeno S."/>
            <person name="Tonozuka T."/>
            <person name="Sakamoto M."/>
            <person name="Ohkuma M."/>
            <person name="Tochio T."/>
            <person name="Endo A."/>
        </authorList>
    </citation>
    <scope>NUCLEOTIDE SEQUENCE</scope>
    <source>
        <strain evidence="2">JCM 17466</strain>
    </source>
</reference>
<dbReference type="EMBL" id="BLYI01000027">
    <property type="protein sequence ID" value="GFO84875.1"/>
    <property type="molecule type" value="Genomic_DNA"/>
</dbReference>